<dbReference type="AlphaFoldDB" id="A0A8S1WJH2"/>
<dbReference type="PANTHER" id="PTHR31975:SF1">
    <property type="entry name" value="BUD SITE SELECTION PROTEIN 7-RELATED"/>
    <property type="match status" value="1"/>
</dbReference>
<sequence length="911" mass="107366">MLNLSIKNIFEFLDKKIDGVKENLLKNIDQLQGLGIPDICIITKQQPLNLIKSSFETLTSFHFVQGLCPQSQADVFAYLLTILQNQEKAKQTLFSKSQSITKVKYVSMQLTYLSYDSFSKTILVCEIQLEGEKKQNIFGVQENNKFILPTKQHWKGAYISNVLRAIDEDLKLASVGRFFNNINLKNNIKLGQMIHSLLELITINTQFFQDFDKIISKKCLCDFDDILYYICWPLGILVTYLVKSNQLLILINELENIQNNVAFYLIKSIIFYKMKQYQKSLSCLVKITSNYSQLNLVKYLFGKLLIKQGKFQQAFLLLQEILIKCSENQMIWITLASIFRKQNNYQVCLSVLNKAAGLKVMKQRKQTWIETYLQNYRVLTQDYSITNLDDLDKIYTLINPIEVDQIESFTQLSNYPILEKLLMRLRVQDRKELKQWHIQASKFVNNQAYKIGQYVYDFISQNELLQNKNKLSEFQKEIIKLSIQVGHKQLQKYLQYYFYYPTNCSSSQYDNNNIDNAFFEIRLKNKSVRRNQNDFVKRQNNNKSVSLNELDSDEEDQPEFLNYNLNKSFDFSESVSKTNLQKLNQKEILQNYKISHKIYPKLAKNNYQTIQENTFESVESQRDYVCKLKGIRNSLMQNNNIMQNFKEKKFNKAQKVQIYGLIHHLSNIITQQIQTEIGDSMKRKKDNLNPLLKEFIDYISQTQNILDELFYKNNQIINLNQNSQHKSIYNLDKQTSKQKLTQIFKSSLKESLKDKNYQQKQIDLRDFYTIYGFQFNEQNEQETYLQFTKQESIFLYNCSKIANKLKQQNLSQKLLQKLSDRIISIQVSYSLLDTYKDDHSQLIQIIQKIILDFLECGISKIVSIPIWVEIHLIRLIKLKGCNYVLGLLCTLEDIDTFQLLKKIVLQTENLL</sequence>
<dbReference type="EMBL" id="CAJJDO010000094">
    <property type="protein sequence ID" value="CAD8189613.1"/>
    <property type="molecule type" value="Genomic_DNA"/>
</dbReference>
<protein>
    <recommendedName>
        <fullName evidence="3">Tetratricopeptide repeat protein</fullName>
    </recommendedName>
</protein>
<evidence type="ECO:0008006" key="3">
    <source>
        <dbReference type="Google" id="ProtNLM"/>
    </source>
</evidence>
<dbReference type="GO" id="GO:0034044">
    <property type="term" value="C:exomer complex"/>
    <property type="evidence" value="ECO:0007669"/>
    <property type="project" value="TreeGrafter"/>
</dbReference>
<dbReference type="PANTHER" id="PTHR31975">
    <property type="entry name" value="BUD SITE SELECTION PROTEIN 7-RELATED"/>
    <property type="match status" value="1"/>
</dbReference>
<evidence type="ECO:0000313" key="1">
    <source>
        <dbReference type="EMBL" id="CAD8189613.1"/>
    </source>
</evidence>
<organism evidence="1 2">
    <name type="scientific">Paramecium pentaurelia</name>
    <dbReference type="NCBI Taxonomy" id="43138"/>
    <lineage>
        <taxon>Eukaryota</taxon>
        <taxon>Sar</taxon>
        <taxon>Alveolata</taxon>
        <taxon>Ciliophora</taxon>
        <taxon>Intramacronucleata</taxon>
        <taxon>Oligohymenophorea</taxon>
        <taxon>Peniculida</taxon>
        <taxon>Parameciidae</taxon>
        <taxon>Paramecium</taxon>
    </lineage>
</organism>
<dbReference type="OrthoDB" id="303267at2759"/>
<reference evidence="1" key="1">
    <citation type="submission" date="2021-01" db="EMBL/GenBank/DDBJ databases">
        <authorList>
            <consortium name="Genoscope - CEA"/>
            <person name="William W."/>
        </authorList>
    </citation>
    <scope>NUCLEOTIDE SEQUENCE</scope>
</reference>
<gene>
    <name evidence="1" type="ORF">PPENT_87.1.T0940114</name>
</gene>
<dbReference type="Proteomes" id="UP000689195">
    <property type="component" value="Unassembled WGS sequence"/>
</dbReference>
<evidence type="ECO:0000313" key="2">
    <source>
        <dbReference type="Proteomes" id="UP000689195"/>
    </source>
</evidence>
<dbReference type="InterPro" id="IPR015374">
    <property type="entry name" value="ChAPs"/>
</dbReference>
<accession>A0A8S1WJH2</accession>
<name>A0A8S1WJH2_9CILI</name>
<keyword evidence="2" id="KW-1185">Reference proteome</keyword>
<dbReference type="GO" id="GO:0006893">
    <property type="term" value="P:Golgi to plasma membrane transport"/>
    <property type="evidence" value="ECO:0007669"/>
    <property type="project" value="TreeGrafter"/>
</dbReference>
<comment type="caution">
    <text evidence="1">The sequence shown here is derived from an EMBL/GenBank/DDBJ whole genome shotgun (WGS) entry which is preliminary data.</text>
</comment>
<proteinExistence type="predicted"/>